<keyword evidence="14 15" id="KW-0472">Membrane</keyword>
<evidence type="ECO:0000256" key="11">
    <source>
        <dbReference type="ARBA" id="ARBA00022840"/>
    </source>
</evidence>
<dbReference type="PANTHER" id="PTHR44936:SF5">
    <property type="entry name" value="SENSOR HISTIDINE KINASE ENVZ"/>
    <property type="match status" value="1"/>
</dbReference>
<keyword evidence="13" id="KW-0902">Two-component regulatory system</keyword>
<gene>
    <name evidence="18" type="ORF">MNBD_ALPHA06-1354</name>
</gene>
<evidence type="ECO:0000256" key="12">
    <source>
        <dbReference type="ARBA" id="ARBA00022989"/>
    </source>
</evidence>
<dbReference type="InterPro" id="IPR004358">
    <property type="entry name" value="Sig_transdc_His_kin-like_C"/>
</dbReference>
<reference evidence="18" key="1">
    <citation type="submission" date="2018-06" db="EMBL/GenBank/DDBJ databases">
        <authorList>
            <person name="Zhirakovskaya E."/>
        </authorList>
    </citation>
    <scope>NUCLEOTIDE SEQUENCE</scope>
</reference>
<dbReference type="Gene3D" id="3.30.565.10">
    <property type="entry name" value="Histidine kinase-like ATPase, C-terminal domain"/>
    <property type="match status" value="1"/>
</dbReference>
<dbReference type="CDD" id="cd00075">
    <property type="entry name" value="HATPase"/>
    <property type="match status" value="1"/>
</dbReference>
<dbReference type="Gene3D" id="1.10.287.130">
    <property type="match status" value="1"/>
</dbReference>
<dbReference type="PROSITE" id="PS50885">
    <property type="entry name" value="HAMP"/>
    <property type="match status" value="1"/>
</dbReference>
<evidence type="ECO:0000259" key="17">
    <source>
        <dbReference type="PROSITE" id="PS50885"/>
    </source>
</evidence>
<keyword evidence="11" id="KW-0067">ATP-binding</keyword>
<evidence type="ECO:0000256" key="2">
    <source>
        <dbReference type="ARBA" id="ARBA00004429"/>
    </source>
</evidence>
<dbReference type="InterPro" id="IPR003661">
    <property type="entry name" value="HisK_dim/P_dom"/>
</dbReference>
<evidence type="ECO:0000256" key="6">
    <source>
        <dbReference type="ARBA" id="ARBA00022553"/>
    </source>
</evidence>
<keyword evidence="6" id="KW-0597">Phosphoprotein</keyword>
<evidence type="ECO:0000256" key="8">
    <source>
        <dbReference type="ARBA" id="ARBA00022692"/>
    </source>
</evidence>
<dbReference type="SUPFAM" id="SSF47384">
    <property type="entry name" value="Homodimeric domain of signal transducing histidine kinase"/>
    <property type="match status" value="1"/>
</dbReference>
<dbReference type="InterPro" id="IPR036890">
    <property type="entry name" value="HATPase_C_sf"/>
</dbReference>
<evidence type="ECO:0000256" key="7">
    <source>
        <dbReference type="ARBA" id="ARBA00022679"/>
    </source>
</evidence>
<keyword evidence="5" id="KW-0997">Cell inner membrane</keyword>
<feature type="domain" description="Histidine kinase" evidence="16">
    <location>
        <begin position="285"/>
        <end position="484"/>
    </location>
</feature>
<dbReference type="SMART" id="SM00387">
    <property type="entry name" value="HATPase_c"/>
    <property type="match status" value="1"/>
</dbReference>
<evidence type="ECO:0000256" key="13">
    <source>
        <dbReference type="ARBA" id="ARBA00023012"/>
    </source>
</evidence>
<feature type="transmembrane region" description="Helical" evidence="15">
    <location>
        <begin position="13"/>
        <end position="31"/>
    </location>
</feature>
<keyword evidence="10 18" id="KW-0418">Kinase</keyword>
<dbReference type="GO" id="GO:0005524">
    <property type="term" value="F:ATP binding"/>
    <property type="evidence" value="ECO:0007669"/>
    <property type="project" value="UniProtKB-KW"/>
</dbReference>
<keyword evidence="9" id="KW-0547">Nucleotide-binding</keyword>
<dbReference type="CDD" id="cd06225">
    <property type="entry name" value="HAMP"/>
    <property type="match status" value="1"/>
</dbReference>
<dbReference type="InterPro" id="IPR050980">
    <property type="entry name" value="2C_sensor_his_kinase"/>
</dbReference>
<evidence type="ECO:0000313" key="18">
    <source>
        <dbReference type="EMBL" id="VAV93814.1"/>
    </source>
</evidence>
<evidence type="ECO:0000256" key="15">
    <source>
        <dbReference type="SAM" id="Phobius"/>
    </source>
</evidence>
<keyword evidence="12 15" id="KW-1133">Transmembrane helix</keyword>
<dbReference type="InterPro" id="IPR036097">
    <property type="entry name" value="HisK_dim/P_sf"/>
</dbReference>
<dbReference type="GO" id="GO:0000155">
    <property type="term" value="F:phosphorelay sensor kinase activity"/>
    <property type="evidence" value="ECO:0007669"/>
    <property type="project" value="InterPro"/>
</dbReference>
<dbReference type="SMART" id="SM00388">
    <property type="entry name" value="HisKA"/>
    <property type="match status" value="1"/>
</dbReference>
<dbReference type="AlphaFoldDB" id="A0A3B0RK22"/>
<dbReference type="PRINTS" id="PR00344">
    <property type="entry name" value="BCTRLSENSOR"/>
</dbReference>
<dbReference type="EC" id="2.7.13.3" evidence="3"/>
<evidence type="ECO:0000256" key="14">
    <source>
        <dbReference type="ARBA" id="ARBA00023136"/>
    </source>
</evidence>
<evidence type="ECO:0000256" key="1">
    <source>
        <dbReference type="ARBA" id="ARBA00000085"/>
    </source>
</evidence>
<feature type="domain" description="HAMP" evidence="17">
    <location>
        <begin position="225"/>
        <end position="277"/>
    </location>
</feature>
<evidence type="ECO:0000256" key="10">
    <source>
        <dbReference type="ARBA" id="ARBA00022777"/>
    </source>
</evidence>
<dbReference type="CDD" id="cd00082">
    <property type="entry name" value="HisKA"/>
    <property type="match status" value="1"/>
</dbReference>
<evidence type="ECO:0000259" key="16">
    <source>
        <dbReference type="PROSITE" id="PS50109"/>
    </source>
</evidence>
<dbReference type="GO" id="GO:0005886">
    <property type="term" value="C:plasma membrane"/>
    <property type="evidence" value="ECO:0007669"/>
    <property type="project" value="UniProtKB-SubCell"/>
</dbReference>
<feature type="transmembrane region" description="Helical" evidence="15">
    <location>
        <begin position="206"/>
        <end position="226"/>
    </location>
</feature>
<organism evidence="18">
    <name type="scientific">hydrothermal vent metagenome</name>
    <dbReference type="NCBI Taxonomy" id="652676"/>
    <lineage>
        <taxon>unclassified sequences</taxon>
        <taxon>metagenomes</taxon>
        <taxon>ecological metagenomes</taxon>
    </lineage>
</organism>
<dbReference type="InterPro" id="IPR005467">
    <property type="entry name" value="His_kinase_dom"/>
</dbReference>
<dbReference type="Pfam" id="PF00512">
    <property type="entry name" value="HisKA"/>
    <property type="match status" value="1"/>
</dbReference>
<dbReference type="SUPFAM" id="SSF55874">
    <property type="entry name" value="ATPase domain of HSP90 chaperone/DNA topoisomerase II/histidine kinase"/>
    <property type="match status" value="1"/>
</dbReference>
<keyword evidence="4" id="KW-1003">Cell membrane</keyword>
<dbReference type="EMBL" id="UOEE01000172">
    <property type="protein sequence ID" value="VAV93814.1"/>
    <property type="molecule type" value="Genomic_DNA"/>
</dbReference>
<dbReference type="PROSITE" id="PS50109">
    <property type="entry name" value="HIS_KIN"/>
    <property type="match status" value="1"/>
</dbReference>
<evidence type="ECO:0000256" key="5">
    <source>
        <dbReference type="ARBA" id="ARBA00022519"/>
    </source>
</evidence>
<sequence>MRRAFPQSLAGRLIFWLLASLLALQLGMMFLQEQKRKTAIQKIVVNSTYSQAMMVARVLDGADPEKWASTLEASSADDLALRVDTKRQYKMFIEMKGALEKYPVDQSTAETLETLKTKIKHIAITAVPEEEATKDQVSMKVSWFQPDTDSKNTFVFSPDTEFFEKFPKQNIASKTVPKGVSVQLTDGRWLNAAMRPMDTNNGWRNLLPLAISAGLLVLVVITVVHMETRSLKTLTEAADKLGRGEKLDPLPETGPRETRATLRAFNQMGGRIGRFVSDRTQMLAAMSHDLRTPLTSMRLRVEDIEDANLREKLIGSIEEMKQMAEASLAFAQADAVDEPGSEIDLTDLVQSVVLEFQEMDAPVFWQPDNAIPVFVRPLAIKRALRNLIENALRYGEVARLTVSRLDGKAILDIEDDGPGIAEADLQRVFEPFTRLESSRNRTTGGVGLGLAIARSIIHSHGAELTLHNLSAGGLRARILLQEIYK</sequence>
<dbReference type="PANTHER" id="PTHR44936">
    <property type="entry name" value="SENSOR PROTEIN CREC"/>
    <property type="match status" value="1"/>
</dbReference>
<proteinExistence type="predicted"/>
<evidence type="ECO:0000256" key="9">
    <source>
        <dbReference type="ARBA" id="ARBA00022741"/>
    </source>
</evidence>
<evidence type="ECO:0000256" key="4">
    <source>
        <dbReference type="ARBA" id="ARBA00022475"/>
    </source>
</evidence>
<dbReference type="SMART" id="SM00304">
    <property type="entry name" value="HAMP"/>
    <property type="match status" value="1"/>
</dbReference>
<dbReference type="InterPro" id="IPR003660">
    <property type="entry name" value="HAMP_dom"/>
</dbReference>
<dbReference type="InterPro" id="IPR003594">
    <property type="entry name" value="HATPase_dom"/>
</dbReference>
<keyword evidence="8 15" id="KW-0812">Transmembrane</keyword>
<evidence type="ECO:0000256" key="3">
    <source>
        <dbReference type="ARBA" id="ARBA00012438"/>
    </source>
</evidence>
<dbReference type="Pfam" id="PF02518">
    <property type="entry name" value="HATPase_c"/>
    <property type="match status" value="1"/>
</dbReference>
<protein>
    <recommendedName>
        <fullName evidence="3">histidine kinase</fullName>
        <ecNumber evidence="3">2.7.13.3</ecNumber>
    </recommendedName>
</protein>
<dbReference type="Pfam" id="PF00672">
    <property type="entry name" value="HAMP"/>
    <property type="match status" value="1"/>
</dbReference>
<keyword evidence="7" id="KW-0808">Transferase</keyword>
<accession>A0A3B0RK22</accession>
<name>A0A3B0RK22_9ZZZZ</name>
<comment type="subcellular location">
    <subcellularLocation>
        <location evidence="2">Cell inner membrane</location>
        <topology evidence="2">Multi-pass membrane protein</topology>
    </subcellularLocation>
</comment>
<comment type="catalytic activity">
    <reaction evidence="1">
        <text>ATP + protein L-histidine = ADP + protein N-phospho-L-histidine.</text>
        <dbReference type="EC" id="2.7.13.3"/>
    </reaction>
</comment>